<dbReference type="EMBL" id="HACM01002447">
    <property type="protein sequence ID" value="CRZ02889.1"/>
    <property type="molecule type" value="Transcribed_RNA"/>
</dbReference>
<name>A0A0H5R4C8_9EUKA</name>
<organism evidence="1">
    <name type="scientific">Spongospora subterranea</name>
    <dbReference type="NCBI Taxonomy" id="70186"/>
    <lineage>
        <taxon>Eukaryota</taxon>
        <taxon>Sar</taxon>
        <taxon>Rhizaria</taxon>
        <taxon>Endomyxa</taxon>
        <taxon>Phytomyxea</taxon>
        <taxon>Plasmodiophorida</taxon>
        <taxon>Plasmodiophoridae</taxon>
        <taxon>Spongospora</taxon>
    </lineage>
</organism>
<sequence>MVDVPDALTASLTVYRGSEERSRRTRFTQAKSIDIQFKLSQGYHVAHAVIIQHLRTTLPQNTHAQLVNLTIKLKPSVDARQNRNHVVRQRAQADDIRIPFIVYLVDGAQAAQRTSGTTSSLRRATVARVMAATEEINARLRDEPLVLPQDQRIGDVTMDIWARRRARNPNPEPIPDLPQNNAIRQALRIDHLREGGPQRAIAGVEYVDIPFEILTTAPGSIRLHIPTLRQALGLPPYPLFAPDIFNVDNAPFVQRVGTDMEDIDHPLSDDD</sequence>
<reference evidence="1" key="1">
    <citation type="submission" date="2015-04" db="EMBL/GenBank/DDBJ databases">
        <title>The genome sequence of the plant pathogenic Rhizarian Plasmodiophora brassicae reveals insights in its biotrophic life cycle and the origin of chitin synthesis.</title>
        <authorList>
            <person name="Schwelm A."/>
            <person name="Fogelqvist J."/>
            <person name="Knaust A."/>
            <person name="Julke S."/>
            <person name="Lilja T."/>
            <person name="Dhandapani V."/>
            <person name="Bonilla-Rosso G."/>
            <person name="Karlsson M."/>
            <person name="Shevchenko A."/>
            <person name="Choi S.R."/>
            <person name="Kim H.G."/>
            <person name="Park J.Y."/>
            <person name="Lim Y.P."/>
            <person name="Ludwig-Muller J."/>
            <person name="Dixelius C."/>
        </authorList>
    </citation>
    <scope>NUCLEOTIDE SEQUENCE</scope>
    <source>
        <tissue evidence="1">Potato root galls</tissue>
    </source>
</reference>
<protein>
    <submittedName>
        <fullName evidence="1">Uncharacterized protein</fullName>
    </submittedName>
</protein>
<evidence type="ECO:0000313" key="1">
    <source>
        <dbReference type="EMBL" id="CRZ02889.1"/>
    </source>
</evidence>
<dbReference type="AlphaFoldDB" id="A0A0H5R4C8"/>
<accession>A0A0H5R4C8</accession>
<proteinExistence type="predicted"/>